<keyword evidence="2" id="KW-0808">Transferase</keyword>
<feature type="domain" description="Alpha-type protein kinase" evidence="6">
    <location>
        <begin position="1"/>
        <end position="77"/>
    </location>
</feature>
<feature type="non-terminal residue" evidence="7">
    <location>
        <position position="1"/>
    </location>
</feature>
<keyword evidence="3" id="KW-0547">Nucleotide-binding</keyword>
<sequence length="77" mass="9024">FLEGSFHKYNGNNGYKTAISDELSWIQTFSHFTYIYSKKKAIVVDMQGINYFFTDPQLHTSYEANEIQFSIGNRNQE</sequence>
<dbReference type="PANTHER" id="PTHR45992">
    <property type="entry name" value="EUKARYOTIC ELONGATION FACTOR 2 KINASE-RELATED"/>
    <property type="match status" value="1"/>
</dbReference>
<evidence type="ECO:0000256" key="3">
    <source>
        <dbReference type="ARBA" id="ARBA00022741"/>
    </source>
</evidence>
<gene>
    <name evidence="7" type="ORF">GMARGA_LOCUS39570</name>
</gene>
<evidence type="ECO:0000313" key="7">
    <source>
        <dbReference type="EMBL" id="CAG8849181.1"/>
    </source>
</evidence>
<dbReference type="SUPFAM" id="SSF56112">
    <property type="entry name" value="Protein kinase-like (PK-like)"/>
    <property type="match status" value="1"/>
</dbReference>
<evidence type="ECO:0000256" key="5">
    <source>
        <dbReference type="ARBA" id="ARBA00022840"/>
    </source>
</evidence>
<dbReference type="Proteomes" id="UP000789901">
    <property type="component" value="Unassembled WGS sequence"/>
</dbReference>
<evidence type="ECO:0000259" key="6">
    <source>
        <dbReference type="PROSITE" id="PS51158"/>
    </source>
</evidence>
<dbReference type="EMBL" id="CAJVQB010095138">
    <property type="protein sequence ID" value="CAG8849181.1"/>
    <property type="molecule type" value="Genomic_DNA"/>
</dbReference>
<evidence type="ECO:0000256" key="2">
    <source>
        <dbReference type="ARBA" id="ARBA00022679"/>
    </source>
</evidence>
<evidence type="ECO:0000256" key="1">
    <source>
        <dbReference type="ARBA" id="ARBA00022527"/>
    </source>
</evidence>
<keyword evidence="5" id="KW-0067">ATP-binding</keyword>
<keyword evidence="4" id="KW-0418">Kinase</keyword>
<dbReference type="InterPro" id="IPR011009">
    <property type="entry name" value="Kinase-like_dom_sf"/>
</dbReference>
<dbReference type="PROSITE" id="PS51158">
    <property type="entry name" value="ALPHA_KINASE"/>
    <property type="match status" value="1"/>
</dbReference>
<name>A0ABN7X8V7_GIGMA</name>
<protein>
    <submittedName>
        <fullName evidence="7">5558_t:CDS:1</fullName>
    </submittedName>
</protein>
<feature type="non-terminal residue" evidence="7">
    <location>
        <position position="77"/>
    </location>
</feature>
<keyword evidence="1" id="KW-0723">Serine/threonine-protein kinase</keyword>
<dbReference type="Pfam" id="PF02816">
    <property type="entry name" value="Alpha_kinase"/>
    <property type="match status" value="1"/>
</dbReference>
<evidence type="ECO:0000313" key="8">
    <source>
        <dbReference type="Proteomes" id="UP000789901"/>
    </source>
</evidence>
<dbReference type="Gene3D" id="3.20.200.10">
    <property type="entry name" value="MHCK/EF2 kinase"/>
    <property type="match status" value="1"/>
</dbReference>
<organism evidence="7 8">
    <name type="scientific">Gigaspora margarita</name>
    <dbReference type="NCBI Taxonomy" id="4874"/>
    <lineage>
        <taxon>Eukaryota</taxon>
        <taxon>Fungi</taxon>
        <taxon>Fungi incertae sedis</taxon>
        <taxon>Mucoromycota</taxon>
        <taxon>Glomeromycotina</taxon>
        <taxon>Glomeromycetes</taxon>
        <taxon>Diversisporales</taxon>
        <taxon>Gigasporaceae</taxon>
        <taxon>Gigaspora</taxon>
    </lineage>
</organism>
<dbReference type="InterPro" id="IPR004166">
    <property type="entry name" value="a-kinase_dom"/>
</dbReference>
<comment type="caution">
    <text evidence="7">The sequence shown here is derived from an EMBL/GenBank/DDBJ whole genome shotgun (WGS) entry which is preliminary data.</text>
</comment>
<dbReference type="InterPro" id="IPR051852">
    <property type="entry name" value="Alpha-type_PK"/>
</dbReference>
<evidence type="ECO:0000256" key="4">
    <source>
        <dbReference type="ARBA" id="ARBA00022777"/>
    </source>
</evidence>
<dbReference type="PANTHER" id="PTHR45992:SF2">
    <property type="entry name" value="EUKARYOTIC ELONGATION FACTOR 2 KINASE"/>
    <property type="match status" value="1"/>
</dbReference>
<accession>A0ABN7X8V7</accession>
<proteinExistence type="predicted"/>
<keyword evidence="8" id="KW-1185">Reference proteome</keyword>
<reference evidence="7 8" key="1">
    <citation type="submission" date="2021-06" db="EMBL/GenBank/DDBJ databases">
        <authorList>
            <person name="Kallberg Y."/>
            <person name="Tangrot J."/>
            <person name="Rosling A."/>
        </authorList>
    </citation>
    <scope>NUCLEOTIDE SEQUENCE [LARGE SCALE GENOMIC DNA]</scope>
    <source>
        <strain evidence="7 8">120-4 pot B 10/14</strain>
    </source>
</reference>